<dbReference type="Gene3D" id="2.130.10.10">
    <property type="entry name" value="YVTN repeat-like/Quinoprotein amine dehydrogenase"/>
    <property type="match status" value="1"/>
</dbReference>
<comment type="caution">
    <text evidence="5">The sequence shown here is derived from an EMBL/GenBank/DDBJ whole genome shotgun (WGS) entry which is preliminary data.</text>
</comment>
<dbReference type="EMBL" id="MBLM01000130">
    <property type="protein sequence ID" value="OHV33689.1"/>
    <property type="molecule type" value="Genomic_DNA"/>
</dbReference>
<evidence type="ECO:0000313" key="6">
    <source>
        <dbReference type="Proteomes" id="UP000179627"/>
    </source>
</evidence>
<dbReference type="SMART" id="SM00320">
    <property type="entry name" value="WD40"/>
    <property type="match status" value="3"/>
</dbReference>
<dbReference type="PRINTS" id="PR00320">
    <property type="entry name" value="GPROTEINBRPT"/>
</dbReference>
<dbReference type="InterPro" id="IPR036322">
    <property type="entry name" value="WD40_repeat_dom_sf"/>
</dbReference>
<dbReference type="InterPro" id="IPR019775">
    <property type="entry name" value="WD40_repeat_CS"/>
</dbReference>
<keyword evidence="1 3" id="KW-0853">WD repeat</keyword>
<dbReference type="PANTHER" id="PTHR19879:SF9">
    <property type="entry name" value="TRANSCRIPTION INITIATION FACTOR TFIID SUBUNIT 5"/>
    <property type="match status" value="1"/>
</dbReference>
<evidence type="ECO:0000256" key="2">
    <source>
        <dbReference type="ARBA" id="ARBA00022737"/>
    </source>
</evidence>
<sequence length="195" mass="21262">MIGEWLEVGAEPRPWRKPRRRKVLFALATVLLIALTVMIALVWPGSEADAPLPGATPEEWSHAAPLEKTLHGHTGWVRSVVFSPDGRTLASSSDDGTVRFWDMSDRTNPTRLGEPLTGHADAMAAVAYSPDGRTLATSSTDRTVRFWDVTDRTRPTLLGQTPTGHTDRLESVAFSPDGRILAVGSDDQTVRLLAP</sequence>
<keyword evidence="4" id="KW-0472">Membrane</keyword>
<name>A0A1S1QJC5_9ACTN</name>
<evidence type="ECO:0000256" key="4">
    <source>
        <dbReference type="SAM" id="Phobius"/>
    </source>
</evidence>
<dbReference type="PROSITE" id="PS50294">
    <property type="entry name" value="WD_REPEATS_REGION"/>
    <property type="match status" value="3"/>
</dbReference>
<dbReference type="PROSITE" id="PS50082">
    <property type="entry name" value="WD_REPEATS_2"/>
    <property type="match status" value="3"/>
</dbReference>
<feature type="repeat" description="WD" evidence="3">
    <location>
        <begin position="116"/>
        <end position="157"/>
    </location>
</feature>
<proteinExistence type="predicted"/>
<feature type="repeat" description="WD" evidence="3">
    <location>
        <begin position="162"/>
        <end position="195"/>
    </location>
</feature>
<evidence type="ECO:0000256" key="3">
    <source>
        <dbReference type="PROSITE-ProRule" id="PRU00221"/>
    </source>
</evidence>
<evidence type="ECO:0000313" key="5">
    <source>
        <dbReference type="EMBL" id="OHV33689.1"/>
    </source>
</evidence>
<protein>
    <recommendedName>
        <fullName evidence="7">WD40 repeat-containing protein</fullName>
    </recommendedName>
</protein>
<keyword evidence="6" id="KW-1185">Reference proteome</keyword>
<dbReference type="PANTHER" id="PTHR19879">
    <property type="entry name" value="TRANSCRIPTION INITIATION FACTOR TFIID"/>
    <property type="match status" value="1"/>
</dbReference>
<feature type="repeat" description="WD" evidence="3">
    <location>
        <begin position="70"/>
        <end position="111"/>
    </location>
</feature>
<dbReference type="SUPFAM" id="SSF50978">
    <property type="entry name" value="WD40 repeat-like"/>
    <property type="match status" value="1"/>
</dbReference>
<accession>A0A1S1QJC5</accession>
<keyword evidence="4" id="KW-0812">Transmembrane</keyword>
<reference evidence="6" key="1">
    <citation type="submission" date="2016-07" db="EMBL/GenBank/DDBJ databases">
        <title>Sequence Frankia sp. strain CcI1.17.</title>
        <authorList>
            <person name="Ghodhbane-Gtari F."/>
            <person name="Swanson E."/>
            <person name="Gueddou A."/>
            <person name="Morris K."/>
            <person name="Hezbri K."/>
            <person name="Ktari A."/>
            <person name="Nouioui I."/>
            <person name="Abebe-Akele F."/>
            <person name="Simpson S."/>
            <person name="Thomas K."/>
            <person name="Gtari M."/>
            <person name="Tisa L.S."/>
            <person name="Hurst S."/>
        </authorList>
    </citation>
    <scope>NUCLEOTIDE SEQUENCE [LARGE SCALE GENOMIC DNA]</scope>
    <source>
        <strain evidence="6">Cc1.17</strain>
    </source>
</reference>
<dbReference type="InterPro" id="IPR020472">
    <property type="entry name" value="WD40_PAC1"/>
</dbReference>
<dbReference type="Proteomes" id="UP000179627">
    <property type="component" value="Unassembled WGS sequence"/>
</dbReference>
<dbReference type="AlphaFoldDB" id="A0A1S1QJC5"/>
<keyword evidence="2" id="KW-0677">Repeat</keyword>
<dbReference type="PROSITE" id="PS00678">
    <property type="entry name" value="WD_REPEATS_1"/>
    <property type="match status" value="2"/>
</dbReference>
<dbReference type="Pfam" id="PF00400">
    <property type="entry name" value="WD40"/>
    <property type="match status" value="3"/>
</dbReference>
<keyword evidence="4" id="KW-1133">Transmembrane helix</keyword>
<feature type="transmembrane region" description="Helical" evidence="4">
    <location>
        <begin position="23"/>
        <end position="43"/>
    </location>
</feature>
<gene>
    <name evidence="5" type="ORF">CC117_04715</name>
</gene>
<evidence type="ECO:0000256" key="1">
    <source>
        <dbReference type="ARBA" id="ARBA00022574"/>
    </source>
</evidence>
<dbReference type="InterPro" id="IPR001680">
    <property type="entry name" value="WD40_rpt"/>
</dbReference>
<organism evidence="5 6">
    <name type="scientific">Parafrankia colletiae</name>
    <dbReference type="NCBI Taxonomy" id="573497"/>
    <lineage>
        <taxon>Bacteria</taxon>
        <taxon>Bacillati</taxon>
        <taxon>Actinomycetota</taxon>
        <taxon>Actinomycetes</taxon>
        <taxon>Frankiales</taxon>
        <taxon>Frankiaceae</taxon>
        <taxon>Parafrankia</taxon>
    </lineage>
</organism>
<dbReference type="InterPro" id="IPR015943">
    <property type="entry name" value="WD40/YVTN_repeat-like_dom_sf"/>
</dbReference>
<evidence type="ECO:0008006" key="7">
    <source>
        <dbReference type="Google" id="ProtNLM"/>
    </source>
</evidence>